<organism evidence="1 2">
    <name type="scientific">Mycolicibacterium smegmatis (strain ATCC 700084 / mc(2)155)</name>
    <name type="common">Mycobacterium smegmatis</name>
    <dbReference type="NCBI Taxonomy" id="246196"/>
    <lineage>
        <taxon>Bacteria</taxon>
        <taxon>Bacillati</taxon>
        <taxon>Actinomycetota</taxon>
        <taxon>Actinomycetes</taxon>
        <taxon>Mycobacteriales</taxon>
        <taxon>Mycobacteriaceae</taxon>
        <taxon>Mycolicibacterium</taxon>
    </lineage>
</organism>
<evidence type="ECO:0000313" key="1">
    <source>
        <dbReference type="EMBL" id="AFP37302.1"/>
    </source>
</evidence>
<dbReference type="SUPFAM" id="SSF140453">
    <property type="entry name" value="EsxAB dimer-like"/>
    <property type="match status" value="1"/>
</dbReference>
<proteinExistence type="predicted"/>
<name>I7FX38_MYCS2</name>
<dbReference type="PATRIC" id="fig|246196.56.peg.843"/>
<dbReference type="Proteomes" id="UP000006158">
    <property type="component" value="Chromosome"/>
</dbReference>
<dbReference type="Gene3D" id="1.10.287.1060">
    <property type="entry name" value="ESAT-6-like"/>
    <property type="match status" value="1"/>
</dbReference>
<protein>
    <recommendedName>
        <fullName evidence="3">WXG100 family type VII secretion target</fullName>
    </recommendedName>
</protein>
<evidence type="ECO:0008006" key="3">
    <source>
        <dbReference type="Google" id="ProtNLM"/>
    </source>
</evidence>
<dbReference type="InterPro" id="IPR036689">
    <property type="entry name" value="ESAT-6-like_sf"/>
</dbReference>
<sequence length="446" mass="46765">MLPSRSCLERWAPDSLMTSSASIRSRGSAIDAAVDQLNYRIKSLPDTRDWSGQAHDAASEMFERANNQTTRFAEYTDAIASAFADGAGSIGQARKALLDKADEIDRGELQVSDSWVVLIKPVPMSAEKVSALMKQIATEQATINQLLLAVGDADDETANRVTTAAQNFGFVAPPTAGLPGIMIPGAQKPGDQVPNPSSPLGLFQQSVVRGEDMSTSVRETIDEVVNGDEPRKTIIMQDGSKHVIWKYGINTVNDTHYASDGSMISSTSSWTNILDGVSHTDIKWADGTVFNATSTPDGVYTAAFTLPDGSHPVLPPNNPIFSGAVPQTVGGMLTGLEAHAGRGGKLPMVSLEAAESIGKNAKWGGPALGLMTTAYSVLSAPTPHDMCVEGVAGTFGIVGDIGGGYVGAGVGTLAPPGAQVITVPLMSVGGRVLRITVDVRARTESW</sequence>
<dbReference type="EMBL" id="CP001663">
    <property type="protein sequence ID" value="AFP37302.1"/>
    <property type="molecule type" value="Genomic_DNA"/>
</dbReference>
<reference evidence="1 2" key="2">
    <citation type="journal article" date="2009" name="Genome Res.">
        <title>Ortho-proteogenomics: multiple proteomes investigation through orthology and a new MS-based protocol.</title>
        <authorList>
            <person name="Gallien S."/>
            <person name="Perrodou E."/>
            <person name="Carapito C."/>
            <person name="Deshayes C."/>
            <person name="Reyrat J.M."/>
            <person name="Van Dorsselaer A."/>
            <person name="Poch O."/>
            <person name="Schaeffer C."/>
            <person name="Lecompte O."/>
        </authorList>
    </citation>
    <scope>NUCLEOTIDE SEQUENCE [LARGE SCALE GENOMIC DNA]</scope>
    <source>
        <strain evidence="2">ATCC 700084 / mc(2)155</strain>
    </source>
</reference>
<reference evidence="1 2" key="1">
    <citation type="journal article" date="2007" name="Genome Biol.">
        <title>Interrupted coding sequences in Mycobacterium smegmatis: authentic mutations or sequencing errors?</title>
        <authorList>
            <person name="Deshayes C."/>
            <person name="Perrodou E."/>
            <person name="Gallien S."/>
            <person name="Euphrasie D."/>
            <person name="Schaeffer C."/>
            <person name="Van-Dorsselaer A."/>
            <person name="Poch O."/>
            <person name="Lecompte O."/>
            <person name="Reyrat J.M."/>
        </authorList>
    </citation>
    <scope>NUCLEOTIDE SEQUENCE [LARGE SCALE GENOMIC DNA]</scope>
    <source>
        <strain evidence="2">ATCC 700084 / mc(2)155</strain>
    </source>
</reference>
<dbReference type="KEGG" id="msg:MSMEI_0822"/>
<accession>I7FX38</accession>
<dbReference type="AlphaFoldDB" id="I7FX38"/>
<gene>
    <name evidence="1" type="ordered locus">MSMEI_0822</name>
</gene>
<evidence type="ECO:0000313" key="2">
    <source>
        <dbReference type="Proteomes" id="UP000006158"/>
    </source>
</evidence>